<sequence length="129" mass="15002">MVQQNNVIVFDIDGTICGSPKAGETYLDVEPFPDMIQKLKEYKDNGYYIILSTARNMRTYEGNLGRINANTGKTLFKWLEKHDIPFDEIFFGKPWCGHNGFYVDDKSIRPDEFLKYSHEEINELLKAKI</sequence>
<organism evidence="1 2">
    <name type="scientific">Flectobacillus rivi</name>
    <dbReference type="NCBI Taxonomy" id="2984209"/>
    <lineage>
        <taxon>Bacteria</taxon>
        <taxon>Pseudomonadati</taxon>
        <taxon>Bacteroidota</taxon>
        <taxon>Cytophagia</taxon>
        <taxon>Cytophagales</taxon>
        <taxon>Flectobacillaceae</taxon>
        <taxon>Flectobacillus</taxon>
    </lineage>
</organism>
<dbReference type="EMBL" id="JASHIE010000001">
    <property type="protein sequence ID" value="MDI9873368.1"/>
    <property type="molecule type" value="Genomic_DNA"/>
</dbReference>
<dbReference type="Pfam" id="PF08282">
    <property type="entry name" value="Hydrolase_3"/>
    <property type="match status" value="1"/>
</dbReference>
<dbReference type="InterPro" id="IPR023214">
    <property type="entry name" value="HAD_sf"/>
</dbReference>
<dbReference type="Gene3D" id="3.40.50.1000">
    <property type="entry name" value="HAD superfamily/HAD-like"/>
    <property type="match status" value="1"/>
</dbReference>
<comment type="caution">
    <text evidence="1">The sequence shown here is derived from an EMBL/GenBank/DDBJ whole genome shotgun (WGS) entry which is preliminary data.</text>
</comment>
<proteinExistence type="predicted"/>
<dbReference type="GO" id="GO:0016787">
    <property type="term" value="F:hydrolase activity"/>
    <property type="evidence" value="ECO:0007669"/>
    <property type="project" value="UniProtKB-KW"/>
</dbReference>
<dbReference type="Proteomes" id="UP001225761">
    <property type="component" value="Unassembled WGS sequence"/>
</dbReference>
<evidence type="ECO:0000313" key="1">
    <source>
        <dbReference type="EMBL" id="MDI9873368.1"/>
    </source>
</evidence>
<evidence type="ECO:0000313" key="2">
    <source>
        <dbReference type="Proteomes" id="UP001225761"/>
    </source>
</evidence>
<name>A0ABT6YX26_9BACT</name>
<dbReference type="InterPro" id="IPR036412">
    <property type="entry name" value="HAD-like_sf"/>
</dbReference>
<keyword evidence="1" id="KW-0378">Hydrolase</keyword>
<keyword evidence="2" id="KW-1185">Reference proteome</keyword>
<reference evidence="1 2" key="1">
    <citation type="submission" date="2023-05" db="EMBL/GenBank/DDBJ databases">
        <title>Novel species of genus Flectobacillus isolated from stream in China.</title>
        <authorList>
            <person name="Lu H."/>
        </authorList>
    </citation>
    <scope>NUCLEOTIDE SEQUENCE [LARGE SCALE GENOMIC DNA]</scope>
    <source>
        <strain evidence="1 2">LFS242W</strain>
    </source>
</reference>
<gene>
    <name evidence="1" type="ORF">QM481_02460</name>
</gene>
<dbReference type="RefSeq" id="WP_283380529.1">
    <property type="nucleotide sequence ID" value="NZ_JASHIE010000001.1"/>
</dbReference>
<protein>
    <submittedName>
        <fullName evidence="1">HAD hydrolase family protein</fullName>
    </submittedName>
</protein>
<accession>A0ABT6YX26</accession>
<dbReference type="SUPFAM" id="SSF56784">
    <property type="entry name" value="HAD-like"/>
    <property type="match status" value="1"/>
</dbReference>